<evidence type="ECO:0000256" key="5">
    <source>
        <dbReference type="ARBA" id="ARBA00023136"/>
    </source>
</evidence>
<evidence type="ECO:0000256" key="1">
    <source>
        <dbReference type="ARBA" id="ARBA00004651"/>
    </source>
</evidence>
<evidence type="ECO:0000256" key="3">
    <source>
        <dbReference type="ARBA" id="ARBA00022692"/>
    </source>
</evidence>
<proteinExistence type="predicted"/>
<dbReference type="NCBIfam" id="TIGR00765">
    <property type="entry name" value="yihY_not_rbn"/>
    <property type="match status" value="1"/>
</dbReference>
<comment type="caution">
    <text evidence="8">The sequence shown here is derived from an EMBL/GenBank/DDBJ whole genome shotgun (WGS) entry which is preliminary data.</text>
</comment>
<evidence type="ECO:0000256" key="7">
    <source>
        <dbReference type="SAM" id="Phobius"/>
    </source>
</evidence>
<keyword evidence="5 7" id="KW-0472">Membrane</keyword>
<dbReference type="Pfam" id="PF03631">
    <property type="entry name" value="Virul_fac_BrkB"/>
    <property type="match status" value="1"/>
</dbReference>
<feature type="transmembrane region" description="Helical" evidence="7">
    <location>
        <begin position="265"/>
        <end position="289"/>
    </location>
</feature>
<evidence type="ECO:0000256" key="6">
    <source>
        <dbReference type="SAM" id="MobiDB-lite"/>
    </source>
</evidence>
<name>A0ABV7TQ25_9RHOB</name>
<keyword evidence="3 7" id="KW-0812">Transmembrane</keyword>
<keyword evidence="9" id="KW-1185">Reference proteome</keyword>
<sequence length="326" mass="34229">MTGKPGSQAKVNATGSTAERPGRIPRAGLLQVAGRIWTRLTQDNISLVSAGVGFYGLLALFPAMAALVAMVGIVTDPAQVVAEADTVLAAVPEAARSIIVGQLTDLASTSDNSLGLAALLALSLSLYSASRGTASVISGLNIAYEEEEKRGFIKLQAVVLVLTLVGIVVLLAMVFLTAAVPALLAVFGEGQAVEIAARVLRWPVMIGLAIVLVAVLFRFGPSRRKARWRWLAPGSVVAVLLWAFVNLGFSWYVSNFASYNETFGALAGVIVLLMWLYLSAFVILVGAVIDAELEAQTARDSTVGEPRPMGQRGAVKADSCEAEECG</sequence>
<accession>A0ABV7TQ25</accession>
<dbReference type="Proteomes" id="UP001595629">
    <property type="component" value="Unassembled WGS sequence"/>
</dbReference>
<feature type="region of interest" description="Disordered" evidence="6">
    <location>
        <begin position="1"/>
        <end position="22"/>
    </location>
</feature>
<organism evidence="8 9">
    <name type="scientific">Lutimaribacter marinistellae</name>
    <dbReference type="NCBI Taxonomy" id="1820329"/>
    <lineage>
        <taxon>Bacteria</taxon>
        <taxon>Pseudomonadati</taxon>
        <taxon>Pseudomonadota</taxon>
        <taxon>Alphaproteobacteria</taxon>
        <taxon>Rhodobacterales</taxon>
        <taxon>Roseobacteraceae</taxon>
        <taxon>Lutimaribacter</taxon>
    </lineage>
</organism>
<protein>
    <submittedName>
        <fullName evidence="8">YihY/virulence factor BrkB family protein</fullName>
    </submittedName>
</protein>
<feature type="transmembrane region" description="Helical" evidence="7">
    <location>
        <begin position="45"/>
        <end position="73"/>
    </location>
</feature>
<dbReference type="PANTHER" id="PTHR30213:SF0">
    <property type="entry name" value="UPF0761 MEMBRANE PROTEIN YIHY"/>
    <property type="match status" value="1"/>
</dbReference>
<reference evidence="9" key="1">
    <citation type="journal article" date="2019" name="Int. J. Syst. Evol. Microbiol.">
        <title>The Global Catalogue of Microorganisms (GCM) 10K type strain sequencing project: providing services to taxonomists for standard genome sequencing and annotation.</title>
        <authorList>
            <consortium name="The Broad Institute Genomics Platform"/>
            <consortium name="The Broad Institute Genome Sequencing Center for Infectious Disease"/>
            <person name="Wu L."/>
            <person name="Ma J."/>
        </authorList>
    </citation>
    <scope>NUCLEOTIDE SEQUENCE [LARGE SCALE GENOMIC DNA]</scope>
    <source>
        <strain evidence="9">KCTC 42911</strain>
    </source>
</reference>
<dbReference type="PANTHER" id="PTHR30213">
    <property type="entry name" value="INNER MEMBRANE PROTEIN YHJD"/>
    <property type="match status" value="1"/>
</dbReference>
<comment type="subcellular location">
    <subcellularLocation>
        <location evidence="1">Cell membrane</location>
        <topology evidence="1">Multi-pass membrane protein</topology>
    </subcellularLocation>
</comment>
<evidence type="ECO:0000256" key="2">
    <source>
        <dbReference type="ARBA" id="ARBA00022475"/>
    </source>
</evidence>
<keyword evidence="4 7" id="KW-1133">Transmembrane helix</keyword>
<evidence type="ECO:0000313" key="8">
    <source>
        <dbReference type="EMBL" id="MFC3616030.1"/>
    </source>
</evidence>
<dbReference type="EMBL" id="JBHRXI010000029">
    <property type="protein sequence ID" value="MFC3616030.1"/>
    <property type="molecule type" value="Genomic_DNA"/>
</dbReference>
<dbReference type="PIRSF" id="PIRSF035875">
    <property type="entry name" value="RNase_BN"/>
    <property type="match status" value="1"/>
</dbReference>
<evidence type="ECO:0000256" key="4">
    <source>
        <dbReference type="ARBA" id="ARBA00022989"/>
    </source>
</evidence>
<feature type="region of interest" description="Disordered" evidence="6">
    <location>
        <begin position="300"/>
        <end position="326"/>
    </location>
</feature>
<dbReference type="InterPro" id="IPR017039">
    <property type="entry name" value="Virul_fac_BrkB"/>
</dbReference>
<evidence type="ECO:0000313" key="9">
    <source>
        <dbReference type="Proteomes" id="UP001595629"/>
    </source>
</evidence>
<dbReference type="RefSeq" id="WP_386737327.1">
    <property type="nucleotide sequence ID" value="NZ_JBHRXI010000029.1"/>
</dbReference>
<keyword evidence="2" id="KW-1003">Cell membrane</keyword>
<gene>
    <name evidence="8" type="ORF">ACFORG_19940</name>
</gene>
<feature type="transmembrane region" description="Helical" evidence="7">
    <location>
        <begin position="231"/>
        <end position="253"/>
    </location>
</feature>
<feature type="transmembrane region" description="Helical" evidence="7">
    <location>
        <begin position="199"/>
        <end position="219"/>
    </location>
</feature>
<feature type="transmembrane region" description="Helical" evidence="7">
    <location>
        <begin position="158"/>
        <end position="187"/>
    </location>
</feature>